<gene>
    <name evidence="1" type="ORF">EG68_01166</name>
</gene>
<dbReference type="EMBL" id="JTDE01000321">
    <property type="protein sequence ID" value="KAF7261600.1"/>
    <property type="molecule type" value="Genomic_DNA"/>
</dbReference>
<comment type="caution">
    <text evidence="1">The sequence shown here is derived from an EMBL/GenBank/DDBJ whole genome shotgun (WGS) entry which is preliminary data.</text>
</comment>
<organism evidence="1 2">
    <name type="scientific">Paragonimus skrjabini miyazakii</name>
    <dbReference type="NCBI Taxonomy" id="59628"/>
    <lineage>
        <taxon>Eukaryota</taxon>
        <taxon>Metazoa</taxon>
        <taxon>Spiralia</taxon>
        <taxon>Lophotrochozoa</taxon>
        <taxon>Platyhelminthes</taxon>
        <taxon>Trematoda</taxon>
        <taxon>Digenea</taxon>
        <taxon>Plagiorchiida</taxon>
        <taxon>Troglotremata</taxon>
        <taxon>Troglotrematidae</taxon>
        <taxon>Paragonimus</taxon>
    </lineage>
</organism>
<keyword evidence="2" id="KW-1185">Reference proteome</keyword>
<sequence>MKLKHRVSGTGSEIAYQSTELRVGENSKEDVVPSKHNPHTINGPAIACFSQGFVIGWTNITRQWHHKAEFTSDLLTNRSGTTPDRITFHSSKHRTVHPTFTRPYQRVYFKTIASQSIRNACNYSDQSIYEFCA</sequence>
<dbReference type="AlphaFoldDB" id="A0A8S9Z7D8"/>
<proteinExistence type="predicted"/>
<dbReference type="Proteomes" id="UP000822476">
    <property type="component" value="Unassembled WGS sequence"/>
</dbReference>
<evidence type="ECO:0000313" key="2">
    <source>
        <dbReference type="Proteomes" id="UP000822476"/>
    </source>
</evidence>
<name>A0A8S9Z7D8_9TREM</name>
<dbReference type="OrthoDB" id="10590735at2759"/>
<reference evidence="1" key="1">
    <citation type="submission" date="2019-07" db="EMBL/GenBank/DDBJ databases">
        <title>Annotation for the trematode Paragonimus miyazaki's.</title>
        <authorList>
            <person name="Choi Y.-J."/>
        </authorList>
    </citation>
    <scope>NUCLEOTIDE SEQUENCE</scope>
    <source>
        <strain evidence="1">Japan</strain>
    </source>
</reference>
<accession>A0A8S9Z7D8</accession>
<protein>
    <submittedName>
        <fullName evidence="1">Uncharacterized protein</fullName>
    </submittedName>
</protein>
<evidence type="ECO:0000313" key="1">
    <source>
        <dbReference type="EMBL" id="KAF7261600.1"/>
    </source>
</evidence>